<proteinExistence type="predicted"/>
<dbReference type="GO" id="GO:0005524">
    <property type="term" value="F:ATP binding"/>
    <property type="evidence" value="ECO:0007669"/>
    <property type="project" value="UniProtKB-KW"/>
</dbReference>
<evidence type="ECO:0000313" key="1">
    <source>
        <dbReference type="EMBL" id="AHA71860.1"/>
    </source>
</evidence>
<name>A0A9W3PFX3_BACTU</name>
<dbReference type="AlphaFoldDB" id="A0A9W3PFX3"/>
<organism evidence="1 2">
    <name type="scientific">Bacillus thuringiensis YBT-1518</name>
    <dbReference type="NCBI Taxonomy" id="529122"/>
    <lineage>
        <taxon>Bacteria</taxon>
        <taxon>Bacillati</taxon>
        <taxon>Bacillota</taxon>
        <taxon>Bacilli</taxon>
        <taxon>Bacillales</taxon>
        <taxon>Bacillaceae</taxon>
        <taxon>Bacillus</taxon>
        <taxon>Bacillus cereus group</taxon>
    </lineage>
</organism>
<reference evidence="1 2" key="1">
    <citation type="submission" date="2013-05" db="EMBL/GenBank/DDBJ databases">
        <title>Complete genome sequence of Bacillus thuringiensis YBT-1518, a typical strain with high toxicity to nematode.</title>
        <authorList>
            <person name="Wang P."/>
            <person name="Zhang C."/>
            <person name="Guo M."/>
            <person name="Guo S."/>
            <person name="Zhu Y."/>
            <person name="Zheng J."/>
            <person name="Zhu L."/>
            <person name="Ruan L."/>
            <person name="Peng D."/>
            <person name="Sun M."/>
        </authorList>
    </citation>
    <scope>NUCLEOTIDE SEQUENCE [LARGE SCALE GENOMIC DNA]</scope>
    <source>
        <strain evidence="1 2">YBT-1518</strain>
    </source>
</reference>
<sequence length="46" mass="5509">MFRKCIKKVNKNVILLEKYDCMKEEALAKIYLNEIGFIFQQSILLK</sequence>
<dbReference type="EMBL" id="CP005935">
    <property type="protein sequence ID" value="AHA71860.1"/>
    <property type="molecule type" value="Genomic_DNA"/>
</dbReference>
<dbReference type="KEGG" id="bthu:YBT1518_13415"/>
<keyword evidence="1" id="KW-0067">ATP-binding</keyword>
<keyword evidence="1" id="KW-0547">Nucleotide-binding</keyword>
<protein>
    <submittedName>
        <fullName evidence="1">ABC transporter ATP-binding protein YvcR</fullName>
    </submittedName>
</protein>
<dbReference type="Proteomes" id="UP000018566">
    <property type="component" value="Chromosome"/>
</dbReference>
<gene>
    <name evidence="1" type="ORF">YBT1518_13415</name>
</gene>
<accession>A0A9W3PFX3</accession>
<evidence type="ECO:0000313" key="2">
    <source>
        <dbReference type="Proteomes" id="UP000018566"/>
    </source>
</evidence>